<sequence>MKFGKQLRENLLLDWKFYYINYDALKAFIYERANRGYTASDESEFVQRLEGELDKVFNFQQAKVSELKRLMENANSQIKLIAETEAPQKDKEEQLSVIEASINKIISEVSELAHYTRLNFTGFIKIVKKHDKNAPFVLKPAFSIQMEN</sequence>
<keyword evidence="2" id="KW-1185">Reference proteome</keyword>
<feature type="non-terminal residue" evidence="1">
    <location>
        <position position="148"/>
    </location>
</feature>
<evidence type="ECO:0000313" key="1">
    <source>
        <dbReference type="EMBL" id="KAJ1673327.1"/>
    </source>
</evidence>
<comment type="caution">
    <text evidence="1">The sequence shown here is derived from an EMBL/GenBank/DDBJ whole genome shotgun (WGS) entry which is preliminary data.</text>
</comment>
<organism evidence="1 2">
    <name type="scientific">Spiromyces aspiralis</name>
    <dbReference type="NCBI Taxonomy" id="68401"/>
    <lineage>
        <taxon>Eukaryota</taxon>
        <taxon>Fungi</taxon>
        <taxon>Fungi incertae sedis</taxon>
        <taxon>Zoopagomycota</taxon>
        <taxon>Kickxellomycotina</taxon>
        <taxon>Kickxellomycetes</taxon>
        <taxon>Kickxellales</taxon>
        <taxon>Kickxellaceae</taxon>
        <taxon>Spiromyces</taxon>
    </lineage>
</organism>
<gene>
    <name evidence="1" type="primary">VTC4</name>
    <name evidence="1" type="ORF">EV182_005455</name>
</gene>
<proteinExistence type="predicted"/>
<protein>
    <submittedName>
        <fullName evidence="1">Vacuolar transporter chaperone</fullName>
    </submittedName>
</protein>
<accession>A0ACC1HA87</accession>
<name>A0ACC1HA87_9FUNG</name>
<dbReference type="EMBL" id="JAMZIH010007089">
    <property type="protein sequence ID" value="KAJ1673327.1"/>
    <property type="molecule type" value="Genomic_DNA"/>
</dbReference>
<dbReference type="Proteomes" id="UP001145114">
    <property type="component" value="Unassembled WGS sequence"/>
</dbReference>
<evidence type="ECO:0000313" key="2">
    <source>
        <dbReference type="Proteomes" id="UP001145114"/>
    </source>
</evidence>
<reference evidence="1" key="1">
    <citation type="submission" date="2022-06" db="EMBL/GenBank/DDBJ databases">
        <title>Phylogenomic reconstructions and comparative analyses of Kickxellomycotina fungi.</title>
        <authorList>
            <person name="Reynolds N.K."/>
            <person name="Stajich J.E."/>
            <person name="Barry K."/>
            <person name="Grigoriev I.V."/>
            <person name="Crous P."/>
            <person name="Smith M.E."/>
        </authorList>
    </citation>
    <scope>NUCLEOTIDE SEQUENCE</scope>
    <source>
        <strain evidence="1">RSA 2271</strain>
    </source>
</reference>